<accession>A0A822YA21</accession>
<feature type="chain" id="PRO_5032581376" evidence="7">
    <location>
        <begin position="26"/>
        <end position="99"/>
    </location>
</feature>
<evidence type="ECO:0000256" key="7">
    <source>
        <dbReference type="SAM" id="SignalP"/>
    </source>
</evidence>
<comment type="similarity">
    <text evidence="2">Belongs to the CLV3/ESR signal peptide family.</text>
</comment>
<organism evidence="8 9">
    <name type="scientific">Nelumbo nucifera</name>
    <name type="common">Sacred lotus</name>
    <dbReference type="NCBI Taxonomy" id="4432"/>
    <lineage>
        <taxon>Eukaryota</taxon>
        <taxon>Viridiplantae</taxon>
        <taxon>Streptophyta</taxon>
        <taxon>Embryophyta</taxon>
        <taxon>Tracheophyta</taxon>
        <taxon>Spermatophyta</taxon>
        <taxon>Magnoliopsida</taxon>
        <taxon>Proteales</taxon>
        <taxon>Nelumbonaceae</taxon>
        <taxon>Nelumbo</taxon>
    </lineage>
</organism>
<reference evidence="8 9" key="1">
    <citation type="journal article" date="2020" name="Mol. Biol. Evol.">
        <title>Distinct Expression and Methylation Patterns for Genes with Different Fates following a Single Whole-Genome Duplication in Flowering Plants.</title>
        <authorList>
            <person name="Shi T."/>
            <person name="Rahmani R.S."/>
            <person name="Gugger P.F."/>
            <person name="Wang M."/>
            <person name="Li H."/>
            <person name="Zhang Y."/>
            <person name="Li Z."/>
            <person name="Wang Q."/>
            <person name="Van de Peer Y."/>
            <person name="Marchal K."/>
            <person name="Chen J."/>
        </authorList>
    </citation>
    <scope>NUCLEOTIDE SEQUENCE [LARGE SCALE GENOMIC DNA]</scope>
    <source>
        <tissue evidence="8">Leaf</tissue>
    </source>
</reference>
<evidence type="ECO:0000256" key="6">
    <source>
        <dbReference type="SAM" id="MobiDB-lite"/>
    </source>
</evidence>
<dbReference type="GO" id="GO:0005576">
    <property type="term" value="C:extracellular region"/>
    <property type="evidence" value="ECO:0007669"/>
    <property type="project" value="UniProtKB-SubCell"/>
</dbReference>
<feature type="region of interest" description="Disordered" evidence="6">
    <location>
        <begin position="74"/>
        <end position="99"/>
    </location>
</feature>
<keyword evidence="3" id="KW-0964">Secreted</keyword>
<feature type="compositionally biased region" description="Basic and acidic residues" evidence="6">
    <location>
        <begin position="85"/>
        <end position="99"/>
    </location>
</feature>
<evidence type="ECO:0000256" key="4">
    <source>
        <dbReference type="ARBA" id="ARBA00022729"/>
    </source>
</evidence>
<evidence type="ECO:0000313" key="9">
    <source>
        <dbReference type="Proteomes" id="UP000607653"/>
    </source>
</evidence>
<evidence type="ECO:0000256" key="2">
    <source>
        <dbReference type="ARBA" id="ARBA00005416"/>
    </source>
</evidence>
<dbReference type="InterPro" id="IPR044962">
    <property type="entry name" value="CLV3/ESR"/>
</dbReference>
<comment type="subcellular location">
    <subcellularLocation>
        <location evidence="1">Secreted</location>
    </subcellularLocation>
</comment>
<dbReference type="GO" id="GO:0033612">
    <property type="term" value="F:receptor serine/threonine kinase binding"/>
    <property type="evidence" value="ECO:0007669"/>
    <property type="project" value="InterPro"/>
</dbReference>
<keyword evidence="9" id="KW-1185">Reference proteome</keyword>
<dbReference type="PANTHER" id="PTHR36349">
    <property type="entry name" value="PROTEIN CLAVATA 3"/>
    <property type="match status" value="1"/>
</dbReference>
<dbReference type="PANTHER" id="PTHR36349:SF2">
    <property type="entry name" value="PROTEIN CLAVATA 3"/>
    <property type="match status" value="1"/>
</dbReference>
<feature type="signal peptide" evidence="7">
    <location>
        <begin position="1"/>
        <end position="25"/>
    </location>
</feature>
<keyword evidence="4 7" id="KW-0732">Signal</keyword>
<dbReference type="AlphaFoldDB" id="A0A822YA21"/>
<name>A0A822YA21_NELNU</name>
<dbReference type="GO" id="GO:0030154">
    <property type="term" value="P:cell differentiation"/>
    <property type="evidence" value="ECO:0007669"/>
    <property type="project" value="UniProtKB-KW"/>
</dbReference>
<dbReference type="Proteomes" id="UP000607653">
    <property type="component" value="Unassembled WGS sequence"/>
</dbReference>
<evidence type="ECO:0000313" key="8">
    <source>
        <dbReference type="EMBL" id="DAD28943.1"/>
    </source>
</evidence>
<comment type="caution">
    <text evidence="8">The sequence shown here is derived from an EMBL/GenBank/DDBJ whole genome shotgun (WGS) entry which is preliminary data.</text>
</comment>
<evidence type="ECO:0000256" key="3">
    <source>
        <dbReference type="ARBA" id="ARBA00022525"/>
    </source>
</evidence>
<dbReference type="EMBL" id="DUZY01000002">
    <property type="protein sequence ID" value="DAD28943.1"/>
    <property type="molecule type" value="Genomic_DNA"/>
</dbReference>
<protein>
    <submittedName>
        <fullName evidence="8">Uncharacterized protein</fullName>
    </submittedName>
</protein>
<gene>
    <name evidence="8" type="ORF">HUJ06_030411</name>
</gene>
<sequence>MAVRFVVVVAHVVLVMAAISVMGEASDCDRGYGCYRAEPASTEIQSRKLVHGSKVVFKSFVPLDSHGGGNLVGWDLRRAPSGPDPLHHHGDSPKKPQTP</sequence>
<keyword evidence="5" id="KW-0221">Differentiation</keyword>
<evidence type="ECO:0000256" key="5">
    <source>
        <dbReference type="ARBA" id="ARBA00022782"/>
    </source>
</evidence>
<evidence type="ECO:0000256" key="1">
    <source>
        <dbReference type="ARBA" id="ARBA00004613"/>
    </source>
</evidence>
<proteinExistence type="inferred from homology"/>